<dbReference type="Proteomes" id="UP001157006">
    <property type="component" value="Chromosome 4"/>
</dbReference>
<evidence type="ECO:0000313" key="1">
    <source>
        <dbReference type="EMBL" id="CAI8609647.1"/>
    </source>
</evidence>
<dbReference type="AlphaFoldDB" id="A0AAV1AMB2"/>
<proteinExistence type="predicted"/>
<dbReference type="EMBL" id="OX451739">
    <property type="protein sequence ID" value="CAI8609647.1"/>
    <property type="molecule type" value="Genomic_DNA"/>
</dbReference>
<keyword evidence="2" id="KW-1185">Reference proteome</keyword>
<evidence type="ECO:0000313" key="2">
    <source>
        <dbReference type="Proteomes" id="UP001157006"/>
    </source>
</evidence>
<reference evidence="1 2" key="1">
    <citation type="submission" date="2023-01" db="EMBL/GenBank/DDBJ databases">
        <authorList>
            <person name="Kreplak J."/>
        </authorList>
    </citation>
    <scope>NUCLEOTIDE SEQUENCE [LARGE SCALE GENOMIC DNA]</scope>
</reference>
<name>A0AAV1AMB2_VICFA</name>
<accession>A0AAV1AMB2</accession>
<protein>
    <submittedName>
        <fullName evidence="1">Uncharacterized protein</fullName>
    </submittedName>
</protein>
<organism evidence="1 2">
    <name type="scientific">Vicia faba</name>
    <name type="common">Broad bean</name>
    <name type="synonym">Faba vulgaris</name>
    <dbReference type="NCBI Taxonomy" id="3906"/>
    <lineage>
        <taxon>Eukaryota</taxon>
        <taxon>Viridiplantae</taxon>
        <taxon>Streptophyta</taxon>
        <taxon>Embryophyta</taxon>
        <taxon>Tracheophyta</taxon>
        <taxon>Spermatophyta</taxon>
        <taxon>Magnoliopsida</taxon>
        <taxon>eudicotyledons</taxon>
        <taxon>Gunneridae</taxon>
        <taxon>Pentapetalae</taxon>
        <taxon>rosids</taxon>
        <taxon>fabids</taxon>
        <taxon>Fabales</taxon>
        <taxon>Fabaceae</taxon>
        <taxon>Papilionoideae</taxon>
        <taxon>50 kb inversion clade</taxon>
        <taxon>NPAAA clade</taxon>
        <taxon>Hologalegina</taxon>
        <taxon>IRL clade</taxon>
        <taxon>Fabeae</taxon>
        <taxon>Vicia</taxon>
    </lineage>
</organism>
<sequence length="108" mass="12251">MVFPGNRQLSAPVKVVTKRNPEIAAINQVLPYSYDAGSLKCKMSEYTADLKDGYIKVGTWQVKMNVIVFGLVDGTKNTVTGYMYHAYKRLIRVFETIMVFCKAFEDNN</sequence>
<gene>
    <name evidence="1" type="ORF">VFH_IV143320</name>
</gene>